<reference evidence="1 2" key="1">
    <citation type="submission" date="2021-04" db="EMBL/GenBank/DDBJ databases">
        <authorList>
            <person name="Bliznina A."/>
        </authorList>
    </citation>
    <scope>NUCLEOTIDE SEQUENCE [LARGE SCALE GENOMIC DNA]</scope>
</reference>
<proteinExistence type="predicted"/>
<organism evidence="1 2">
    <name type="scientific">Oikopleura dioica</name>
    <name type="common">Tunicate</name>
    <dbReference type="NCBI Taxonomy" id="34765"/>
    <lineage>
        <taxon>Eukaryota</taxon>
        <taxon>Metazoa</taxon>
        <taxon>Chordata</taxon>
        <taxon>Tunicata</taxon>
        <taxon>Appendicularia</taxon>
        <taxon>Copelata</taxon>
        <taxon>Oikopleuridae</taxon>
        <taxon>Oikopleura</taxon>
    </lineage>
</organism>
<sequence>MCLHNRAPTAIGGGNDSDRYSKKTETLGLGGWTVIEDFPKKVNWVGCMTINDDLITVGGRTLVNDEIIYLNDVYVLKNQKWFTAGKLKEVTMLNALIHFGDYFFSFSGNISPFAVEKAFGMVLM</sequence>
<dbReference type="InterPro" id="IPR015915">
    <property type="entry name" value="Kelch-typ_b-propeller"/>
</dbReference>
<evidence type="ECO:0000313" key="1">
    <source>
        <dbReference type="EMBL" id="CAG5100101.1"/>
    </source>
</evidence>
<dbReference type="SUPFAM" id="SSF117281">
    <property type="entry name" value="Kelch motif"/>
    <property type="match status" value="1"/>
</dbReference>
<gene>
    <name evidence="1" type="ORF">OKIOD_LOCUS8401</name>
</gene>
<dbReference type="Gene3D" id="2.120.10.80">
    <property type="entry name" value="Kelch-type beta propeller"/>
    <property type="match status" value="1"/>
</dbReference>
<dbReference type="Proteomes" id="UP001158576">
    <property type="component" value="Chromosome XSR"/>
</dbReference>
<keyword evidence="2" id="KW-1185">Reference proteome</keyword>
<evidence type="ECO:0000313" key="2">
    <source>
        <dbReference type="Proteomes" id="UP001158576"/>
    </source>
</evidence>
<dbReference type="EMBL" id="OU015569">
    <property type="protein sequence ID" value="CAG5100101.1"/>
    <property type="molecule type" value="Genomic_DNA"/>
</dbReference>
<name>A0ABN7SHW2_OIKDI</name>
<accession>A0ABN7SHW2</accession>
<protein>
    <submittedName>
        <fullName evidence="1">Oidioi.mRNA.OKI2018_I69.XSR.g16843.t1.cds</fullName>
    </submittedName>
</protein>